<dbReference type="RefSeq" id="WP_091094460.1">
    <property type="nucleotide sequence ID" value="NZ_FMHZ01000001.1"/>
</dbReference>
<gene>
    <name evidence="1" type="ORF">GA0070606_0016</name>
</gene>
<dbReference type="STRING" id="47855.GA0070606_0016"/>
<protein>
    <submittedName>
        <fullName evidence="1">Uncharacterized protein</fullName>
    </submittedName>
</protein>
<reference evidence="2" key="1">
    <citation type="submission" date="2016-06" db="EMBL/GenBank/DDBJ databases">
        <authorList>
            <person name="Varghese N."/>
            <person name="Submissions Spin"/>
        </authorList>
    </citation>
    <scope>NUCLEOTIDE SEQUENCE [LARGE SCALE GENOMIC DNA]</scope>
    <source>
        <strain evidence="2">DSM 43903</strain>
    </source>
</reference>
<dbReference type="OrthoDB" id="3365939at2"/>
<dbReference type="AlphaFoldDB" id="A0A1C6TPV2"/>
<proteinExistence type="predicted"/>
<evidence type="ECO:0000313" key="2">
    <source>
        <dbReference type="Proteomes" id="UP000199001"/>
    </source>
</evidence>
<dbReference type="Proteomes" id="UP000199001">
    <property type="component" value="Unassembled WGS sequence"/>
</dbReference>
<organism evidence="1 2">
    <name type="scientific">Micromonospora citrea</name>
    <dbReference type="NCBI Taxonomy" id="47855"/>
    <lineage>
        <taxon>Bacteria</taxon>
        <taxon>Bacillati</taxon>
        <taxon>Actinomycetota</taxon>
        <taxon>Actinomycetes</taxon>
        <taxon>Micromonosporales</taxon>
        <taxon>Micromonosporaceae</taxon>
        <taxon>Micromonospora</taxon>
    </lineage>
</organism>
<sequence>MSTSHRFDARTILATATSATHRPLLAWAVGATARGHAIHPLTYWRTRDARRLAPEYEGQTLPAGRLLRLDRTRIEINDGNLHRPLRLTWTDLGTVLDSDRVTDDLIRRCEQAVIAWRDHPGGFRGIGWTDVVDSCSRAGEAVWAACRPTDPGEQLDLFSLAGIED</sequence>
<name>A0A1C6TPV2_9ACTN</name>
<dbReference type="EMBL" id="FMHZ01000001">
    <property type="protein sequence ID" value="SCL43826.1"/>
    <property type="molecule type" value="Genomic_DNA"/>
</dbReference>
<evidence type="ECO:0000313" key="1">
    <source>
        <dbReference type="EMBL" id="SCL43826.1"/>
    </source>
</evidence>
<keyword evidence="2" id="KW-1185">Reference proteome</keyword>
<accession>A0A1C6TPV2</accession>